<dbReference type="SMART" id="SM00382">
    <property type="entry name" value="AAA"/>
    <property type="match status" value="2"/>
</dbReference>
<dbReference type="SUPFAM" id="SSF52540">
    <property type="entry name" value="P-loop containing nucleoside triphosphate hydrolases"/>
    <property type="match status" value="2"/>
</dbReference>
<dbReference type="NCBIfam" id="NF010167">
    <property type="entry name" value="PRK13648.1"/>
    <property type="match status" value="2"/>
</dbReference>
<keyword evidence="8" id="KW-1185">Reference proteome</keyword>
<keyword evidence="2" id="KW-0813">Transport</keyword>
<sequence length="484" mass="51086">MSQSQHFQPSPSSAAGQANTASPADKAGKPAPSARLADISFSYDGGQTWALDQLCLTVYPGEHLCILGANGSGKSTLGRILSGAVAPDRGQVELLGQVVCSSKDSGQGQRVDVHAYRQARQHIGMVFQNPEDQIVTTVVQDDVAFGPENLGAPRQAMLASVPAALEQVGLLSHSDSDPTRMSGGQQQRLTLAGSLAMGPEMLVLDEPGAMLDAAGRQDIQAILRRSTSQGTAVVHITHLLEQAQQADRVIVLDHGRIVASGSPEQVLARQDLPAISQAHRQASDWAQHSKPAADLLDESAASLAADSAQSGDHAAPILKLADLSYRFPDASRETLSQVSLEVRAGQTLAIIGRNGSGKSTLAKLICALAQPTSGSLQVAGIPLAGPDQPKAKRERRRLLKLLRQRVGYVMQYPEHQLFAETVAQDIAYGPNNLGYTPSQVQQRVDDAMDLLGIIDLADRSPFDLSGGQQRLVAIAGVVACTPSS</sequence>
<feature type="region of interest" description="Disordered" evidence="5">
    <location>
        <begin position="1"/>
        <end position="33"/>
    </location>
</feature>
<dbReference type="InterPro" id="IPR017871">
    <property type="entry name" value="ABC_transporter-like_CS"/>
</dbReference>
<dbReference type="PROSITE" id="PS50893">
    <property type="entry name" value="ABC_TRANSPORTER_2"/>
    <property type="match status" value="1"/>
</dbReference>
<feature type="compositionally biased region" description="Low complexity" evidence="5">
    <location>
        <begin position="1"/>
        <end position="13"/>
    </location>
</feature>
<proteinExistence type="inferred from homology"/>
<keyword evidence="4" id="KW-0067">ATP-binding</keyword>
<dbReference type="PROSITE" id="PS00211">
    <property type="entry name" value="ABC_TRANSPORTER_1"/>
    <property type="match status" value="2"/>
</dbReference>
<dbReference type="InterPro" id="IPR050095">
    <property type="entry name" value="ECF_ABC_transporter_ATP-bd"/>
</dbReference>
<feature type="domain" description="ABC transporter" evidence="6">
    <location>
        <begin position="34"/>
        <end position="279"/>
    </location>
</feature>
<evidence type="ECO:0000313" key="8">
    <source>
        <dbReference type="Proteomes" id="UP001321766"/>
    </source>
</evidence>
<dbReference type="InterPro" id="IPR015856">
    <property type="entry name" value="ABC_transpr_CbiO/EcfA_su"/>
</dbReference>
<dbReference type="Gene3D" id="3.40.50.300">
    <property type="entry name" value="P-loop containing nucleotide triphosphate hydrolases"/>
    <property type="match status" value="2"/>
</dbReference>
<dbReference type="PANTHER" id="PTHR43553">
    <property type="entry name" value="HEAVY METAL TRANSPORTER"/>
    <property type="match status" value="1"/>
</dbReference>
<dbReference type="InterPro" id="IPR027417">
    <property type="entry name" value="P-loop_NTPase"/>
</dbReference>
<accession>A0ABN6SC38</accession>
<reference evidence="7 8" key="1">
    <citation type="journal article" date="2023" name="Microbiol. Spectr.">
        <title>Symbiosis of Carpenter Bees with Uncharacterized Lactic Acid Bacteria Showing NAD Auxotrophy.</title>
        <authorList>
            <person name="Kawasaki S."/>
            <person name="Ozawa K."/>
            <person name="Mori T."/>
            <person name="Yamamoto A."/>
            <person name="Ito M."/>
            <person name="Ohkuma M."/>
            <person name="Sakamoto M."/>
            <person name="Matsutani M."/>
        </authorList>
    </citation>
    <scope>NUCLEOTIDE SEQUENCE [LARGE SCALE GENOMIC DNA]</scope>
    <source>
        <strain evidence="7 8">Kim37-2</strain>
    </source>
</reference>
<keyword evidence="3" id="KW-0547">Nucleotide-binding</keyword>
<evidence type="ECO:0000313" key="7">
    <source>
        <dbReference type="EMBL" id="BDR52773.1"/>
    </source>
</evidence>
<dbReference type="Pfam" id="PF00005">
    <property type="entry name" value="ABC_tran"/>
    <property type="match status" value="2"/>
</dbReference>
<protein>
    <recommendedName>
        <fullName evidence="6">ABC transporter domain-containing protein</fullName>
    </recommendedName>
</protein>
<comment type="similarity">
    <text evidence="1">Belongs to the ABC transporter superfamily.</text>
</comment>
<dbReference type="Proteomes" id="UP001321766">
    <property type="component" value="Chromosome"/>
</dbReference>
<evidence type="ECO:0000256" key="1">
    <source>
        <dbReference type="ARBA" id="ARBA00005417"/>
    </source>
</evidence>
<evidence type="ECO:0000256" key="2">
    <source>
        <dbReference type="ARBA" id="ARBA00022448"/>
    </source>
</evidence>
<evidence type="ECO:0000256" key="3">
    <source>
        <dbReference type="ARBA" id="ARBA00022741"/>
    </source>
</evidence>
<dbReference type="InterPro" id="IPR003439">
    <property type="entry name" value="ABC_transporter-like_ATP-bd"/>
</dbReference>
<dbReference type="InterPro" id="IPR003593">
    <property type="entry name" value="AAA+_ATPase"/>
</dbReference>
<evidence type="ECO:0000259" key="6">
    <source>
        <dbReference type="PROSITE" id="PS50893"/>
    </source>
</evidence>
<organism evidence="7 8">
    <name type="scientific">Bombiscardovia nodaiensis</name>
    <dbReference type="NCBI Taxonomy" id="2932181"/>
    <lineage>
        <taxon>Bacteria</taxon>
        <taxon>Bacillati</taxon>
        <taxon>Actinomycetota</taxon>
        <taxon>Actinomycetes</taxon>
        <taxon>Bifidobacteriales</taxon>
        <taxon>Bifidobacteriaceae</taxon>
        <taxon>Bombiscardovia</taxon>
    </lineage>
</organism>
<dbReference type="CDD" id="cd03225">
    <property type="entry name" value="ABC_cobalt_CbiO_domain1"/>
    <property type="match status" value="2"/>
</dbReference>
<dbReference type="EMBL" id="AP026798">
    <property type="protein sequence ID" value="BDR52773.1"/>
    <property type="molecule type" value="Genomic_DNA"/>
</dbReference>
<evidence type="ECO:0000256" key="5">
    <source>
        <dbReference type="SAM" id="MobiDB-lite"/>
    </source>
</evidence>
<gene>
    <name evidence="7" type="ORF">KIM372_06800</name>
</gene>
<name>A0ABN6SC38_9BIFI</name>
<evidence type="ECO:0000256" key="4">
    <source>
        <dbReference type="ARBA" id="ARBA00022840"/>
    </source>
</evidence>
<dbReference type="PANTHER" id="PTHR43553:SF24">
    <property type="entry name" value="ENERGY-COUPLING FACTOR TRANSPORTER ATP-BINDING PROTEIN ECFA1"/>
    <property type="match status" value="1"/>
</dbReference>